<evidence type="ECO:0000313" key="1">
    <source>
        <dbReference type="EMBL" id="KNC54836.1"/>
    </source>
</evidence>
<organism evidence="1 2">
    <name type="scientific">Thecamonas trahens ATCC 50062</name>
    <dbReference type="NCBI Taxonomy" id="461836"/>
    <lineage>
        <taxon>Eukaryota</taxon>
        <taxon>Apusozoa</taxon>
        <taxon>Apusomonadida</taxon>
        <taxon>Apusomonadidae</taxon>
        <taxon>Thecamonas</taxon>
    </lineage>
</organism>
<dbReference type="RefSeq" id="XP_013761733.1">
    <property type="nucleotide sequence ID" value="XM_013906279.1"/>
</dbReference>
<dbReference type="AlphaFoldDB" id="A0A0L0DS13"/>
<sequence length="98" mass="11013">MYIRVYDIGEPAWCTDVALLPLFIEPEYLRPLLDIGGPVNSTRTRLIADNDAINVAVLATGVINHARELGVEVDTVVRARVGSRQFDVLLRVVRERLR</sequence>
<name>A0A0L0DS13_THETB</name>
<proteinExistence type="predicted"/>
<dbReference type="GeneID" id="25561429"/>
<protein>
    <submittedName>
        <fullName evidence="1">Uncharacterized protein</fullName>
    </submittedName>
</protein>
<gene>
    <name evidence="1" type="ORF">AMSG_01688</name>
</gene>
<dbReference type="Proteomes" id="UP000054408">
    <property type="component" value="Unassembled WGS sequence"/>
</dbReference>
<reference evidence="1 2" key="1">
    <citation type="submission" date="2010-05" db="EMBL/GenBank/DDBJ databases">
        <title>The Genome Sequence of Thecamonas trahens ATCC 50062.</title>
        <authorList>
            <consortium name="The Broad Institute Genome Sequencing Platform"/>
            <person name="Russ C."/>
            <person name="Cuomo C."/>
            <person name="Shea T."/>
            <person name="Young S.K."/>
            <person name="Zeng Q."/>
            <person name="Koehrsen M."/>
            <person name="Haas B."/>
            <person name="Borodovsky M."/>
            <person name="Guigo R."/>
            <person name="Alvarado L."/>
            <person name="Berlin A."/>
            <person name="Bochicchio J."/>
            <person name="Borenstein D."/>
            <person name="Chapman S."/>
            <person name="Chen Z."/>
            <person name="Freedman E."/>
            <person name="Gellesch M."/>
            <person name="Goldberg J."/>
            <person name="Griggs A."/>
            <person name="Gujja S."/>
            <person name="Heilman E."/>
            <person name="Heiman D."/>
            <person name="Hepburn T."/>
            <person name="Howarth C."/>
            <person name="Jen D."/>
            <person name="Larson L."/>
            <person name="Mehta T."/>
            <person name="Park D."/>
            <person name="Pearson M."/>
            <person name="Roberts A."/>
            <person name="Saif S."/>
            <person name="Shenoy N."/>
            <person name="Sisk P."/>
            <person name="Stolte C."/>
            <person name="Sykes S."/>
            <person name="Thomson T."/>
            <person name="Walk T."/>
            <person name="White J."/>
            <person name="Yandava C."/>
            <person name="Burger G."/>
            <person name="Gray M.W."/>
            <person name="Holland P.W.H."/>
            <person name="King N."/>
            <person name="Lang F.B.F."/>
            <person name="Roger A.J."/>
            <person name="Ruiz-Trillo I."/>
            <person name="Lander E."/>
            <person name="Nusbaum C."/>
        </authorList>
    </citation>
    <scope>NUCLEOTIDE SEQUENCE [LARGE SCALE GENOMIC DNA]</scope>
    <source>
        <strain evidence="1 2">ATCC 50062</strain>
    </source>
</reference>
<evidence type="ECO:0000313" key="2">
    <source>
        <dbReference type="Proteomes" id="UP000054408"/>
    </source>
</evidence>
<dbReference type="EMBL" id="GL349438">
    <property type="protein sequence ID" value="KNC54836.1"/>
    <property type="molecule type" value="Genomic_DNA"/>
</dbReference>
<accession>A0A0L0DS13</accession>
<keyword evidence="2" id="KW-1185">Reference proteome</keyword>